<dbReference type="AlphaFoldDB" id="A0AAV4T4M5"/>
<evidence type="ECO:0000313" key="3">
    <source>
        <dbReference type="Proteomes" id="UP001054945"/>
    </source>
</evidence>
<evidence type="ECO:0000313" key="2">
    <source>
        <dbReference type="EMBL" id="GIY40291.1"/>
    </source>
</evidence>
<feature type="region of interest" description="Disordered" evidence="1">
    <location>
        <begin position="34"/>
        <end position="107"/>
    </location>
</feature>
<dbReference type="Proteomes" id="UP001054945">
    <property type="component" value="Unassembled WGS sequence"/>
</dbReference>
<sequence length="301" mass="34631">MSAGPSKKIEPSMESEENEEKIVNELFSYFEFRDHDRLKDEESNTDRTKNISKKTKDGGENKRLKTSPETEGLLESKRQKTCQEKDDESPHPESCNKCGVASTSPGKPALEEELRSILKKCLPTIVCECMHLIHYATLSEELAFAINAMSTVRHLNGLEFRLFKYNHSIGRLVLPHLDAFQTAFEAVWRRCNAAIEKYCAANWYHKNLNYKKFQLLLVCGTKRFRLHLREIETCQGTHLIYFSVLLCHVGVLMEKRGIDRATYFIPLALSRLITQLFYGGLFRDWAEFAKTAEKISKKIGV</sequence>
<dbReference type="EMBL" id="BPLR01010593">
    <property type="protein sequence ID" value="GIY40291.1"/>
    <property type="molecule type" value="Genomic_DNA"/>
</dbReference>
<evidence type="ECO:0000256" key="1">
    <source>
        <dbReference type="SAM" id="MobiDB-lite"/>
    </source>
</evidence>
<comment type="caution">
    <text evidence="2">The sequence shown here is derived from an EMBL/GenBank/DDBJ whole genome shotgun (WGS) entry which is preliminary data.</text>
</comment>
<proteinExistence type="predicted"/>
<name>A0AAV4T4M5_CAEEX</name>
<gene>
    <name evidence="2" type="ORF">CEXT_202241</name>
</gene>
<organism evidence="2 3">
    <name type="scientific">Caerostris extrusa</name>
    <name type="common">Bark spider</name>
    <name type="synonym">Caerostris bankana</name>
    <dbReference type="NCBI Taxonomy" id="172846"/>
    <lineage>
        <taxon>Eukaryota</taxon>
        <taxon>Metazoa</taxon>
        <taxon>Ecdysozoa</taxon>
        <taxon>Arthropoda</taxon>
        <taxon>Chelicerata</taxon>
        <taxon>Arachnida</taxon>
        <taxon>Araneae</taxon>
        <taxon>Araneomorphae</taxon>
        <taxon>Entelegynae</taxon>
        <taxon>Araneoidea</taxon>
        <taxon>Araneidae</taxon>
        <taxon>Caerostris</taxon>
    </lineage>
</organism>
<feature type="region of interest" description="Disordered" evidence="1">
    <location>
        <begin position="1"/>
        <end position="20"/>
    </location>
</feature>
<accession>A0AAV4T4M5</accession>
<feature type="compositionally biased region" description="Basic and acidic residues" evidence="1">
    <location>
        <begin position="34"/>
        <end position="91"/>
    </location>
</feature>
<protein>
    <submittedName>
        <fullName evidence="2">Uncharacterized protein</fullName>
    </submittedName>
</protein>
<keyword evidence="3" id="KW-1185">Reference proteome</keyword>
<reference evidence="2 3" key="1">
    <citation type="submission" date="2021-06" db="EMBL/GenBank/DDBJ databases">
        <title>Caerostris extrusa draft genome.</title>
        <authorList>
            <person name="Kono N."/>
            <person name="Arakawa K."/>
        </authorList>
    </citation>
    <scope>NUCLEOTIDE SEQUENCE [LARGE SCALE GENOMIC DNA]</scope>
</reference>